<feature type="domain" description="Tyr recombinase" evidence="2">
    <location>
        <begin position="544"/>
        <end position="734"/>
    </location>
</feature>
<dbReference type="SUPFAM" id="SSF56349">
    <property type="entry name" value="DNA breaking-rejoining enzymes"/>
    <property type="match status" value="1"/>
</dbReference>
<dbReference type="Pfam" id="PF00589">
    <property type="entry name" value="Phage_integrase"/>
    <property type="match status" value="1"/>
</dbReference>
<dbReference type="InterPro" id="IPR011010">
    <property type="entry name" value="DNA_brk_join_enz"/>
</dbReference>
<dbReference type="InterPro" id="IPR002104">
    <property type="entry name" value="Integrase_catalytic"/>
</dbReference>
<dbReference type="Gene3D" id="1.10.443.10">
    <property type="entry name" value="Intergrase catalytic core"/>
    <property type="match status" value="1"/>
</dbReference>
<evidence type="ECO:0000313" key="3">
    <source>
        <dbReference type="EMBL" id="EYC44171.1"/>
    </source>
</evidence>
<dbReference type="OrthoDB" id="5870942at2759"/>
<comment type="caution">
    <text evidence="3">The sequence shown here is derived from an EMBL/GenBank/DDBJ whole genome shotgun (WGS) entry which is preliminary data.</text>
</comment>
<reference evidence="4" key="1">
    <citation type="journal article" date="2015" name="Nat. Genet.">
        <title>The genome and transcriptome of the zoonotic hookworm Ancylostoma ceylanicum identify infection-specific gene families.</title>
        <authorList>
            <person name="Schwarz E.M."/>
            <person name="Hu Y."/>
            <person name="Antoshechkin I."/>
            <person name="Miller M.M."/>
            <person name="Sternberg P.W."/>
            <person name="Aroian R.V."/>
        </authorList>
    </citation>
    <scope>NUCLEOTIDE SEQUENCE</scope>
    <source>
        <strain evidence="4">HY135</strain>
    </source>
</reference>
<name>A0A016WX58_9BILA</name>
<evidence type="ECO:0000259" key="2">
    <source>
        <dbReference type="PROSITE" id="PS51898"/>
    </source>
</evidence>
<keyword evidence="4" id="KW-1185">Reference proteome</keyword>
<keyword evidence="1" id="KW-0233">DNA recombination</keyword>
<dbReference type="GO" id="GO:0006310">
    <property type="term" value="P:DNA recombination"/>
    <property type="evidence" value="ECO:0007669"/>
    <property type="project" value="UniProtKB-KW"/>
</dbReference>
<dbReference type="EMBL" id="JARK01000070">
    <property type="protein sequence ID" value="EYC44171.1"/>
    <property type="molecule type" value="Genomic_DNA"/>
</dbReference>
<dbReference type="PROSITE" id="PS51898">
    <property type="entry name" value="TYR_RECOMBINASE"/>
    <property type="match status" value="1"/>
</dbReference>
<accession>A0A016WX58</accession>
<dbReference type="GO" id="GO:0003677">
    <property type="term" value="F:DNA binding"/>
    <property type="evidence" value="ECO:0007669"/>
    <property type="project" value="InterPro"/>
</dbReference>
<evidence type="ECO:0000313" key="4">
    <source>
        <dbReference type="Proteomes" id="UP000024635"/>
    </source>
</evidence>
<sequence>MNSSKSLEKCTLFDSTEGLWVQSGPERIADAPSHSCNIFQACNLIRHTTAGNIKFCLVGTALPQRSRFYSAYLDISNSEQHHTLPILRSPVISVTTLVVRWDVTTDQILLSISTVDLFVIFESNNIEDLPGTSGQTALPERSVRLLSEGDISAIIAAIRVEQHNPCSSKSQPTPSTSFTRKGFASQFEFNDSIITKLSSINKRCIPKEVEDIIQSAVDTLKTRNETLKIADKHPGVFAFLDNKRQADEIKSSDPHLAEYLEQIDPTIFHNAREASMAMRLAHLTRGLQETDTHRPRGHVSSVDTKDTGIMNALKTQNELLDNGAVCEVPNANESDLFINPLSVAKDHHVKKTRNRSSKISANVDGFSQKKNVIGAQAIKETEKDKRRSRAVESAVAEAQSKSGVLSRKESTPLIKQMLGKDVPYGPLWTEAQALIHTAREYGVPEIGEAIDTALSSHRAESTIASYIRQVQQFLDWWKSSSLSGIPVSKARNMFLAHCSAENRFKSIPAAVAAFNFFLGKQQGPDRDIEKSLIDSSMRRKAPTKHRSKITPQDYSLIISKGFQSSEESVRTTAAIAVFLFRGFLRINEARSLLKDDVTFEGSSISVFVRKSKTDQTSKGESITFCLDTSSIEYQLVLNHYQSLCDSNQFLFPSHSTKSPLTLATISDRLHDLFRLAGLEHKAYTSHSFRGGAATAALTQGVDGNRIMAMGRWKSAKAFQAYVHPSPIPISVPFPHNSDGADQQSNA</sequence>
<organism evidence="3 4">
    <name type="scientific">Ancylostoma ceylanicum</name>
    <dbReference type="NCBI Taxonomy" id="53326"/>
    <lineage>
        <taxon>Eukaryota</taxon>
        <taxon>Metazoa</taxon>
        <taxon>Ecdysozoa</taxon>
        <taxon>Nematoda</taxon>
        <taxon>Chromadorea</taxon>
        <taxon>Rhabditida</taxon>
        <taxon>Rhabditina</taxon>
        <taxon>Rhabditomorpha</taxon>
        <taxon>Strongyloidea</taxon>
        <taxon>Ancylostomatidae</taxon>
        <taxon>Ancylostomatinae</taxon>
        <taxon>Ancylostoma</taxon>
    </lineage>
</organism>
<proteinExistence type="predicted"/>
<evidence type="ECO:0000256" key="1">
    <source>
        <dbReference type="ARBA" id="ARBA00023172"/>
    </source>
</evidence>
<protein>
    <recommendedName>
        <fullName evidence="2">Tyr recombinase domain-containing protein</fullName>
    </recommendedName>
</protein>
<dbReference type="PANTHER" id="PTHR34605:SF3">
    <property type="entry name" value="P CELL-TYPE AGGLUTINATION PROTEIN MAP4-LIKE-RELATED"/>
    <property type="match status" value="1"/>
</dbReference>
<dbReference type="STRING" id="53326.A0A016WX58"/>
<dbReference type="InterPro" id="IPR052925">
    <property type="entry name" value="Phage_Integrase-like_Recomb"/>
</dbReference>
<dbReference type="AlphaFoldDB" id="A0A016WX58"/>
<dbReference type="Proteomes" id="UP000024635">
    <property type="component" value="Unassembled WGS sequence"/>
</dbReference>
<dbReference type="GO" id="GO:0015074">
    <property type="term" value="P:DNA integration"/>
    <property type="evidence" value="ECO:0007669"/>
    <property type="project" value="InterPro"/>
</dbReference>
<gene>
    <name evidence="3" type="primary">Acey_s0470.g2033</name>
    <name evidence="3" type="ORF">Y032_0470g2033</name>
</gene>
<dbReference type="PANTHER" id="PTHR34605">
    <property type="entry name" value="PHAGE_INTEGRASE DOMAIN-CONTAINING PROTEIN"/>
    <property type="match status" value="1"/>
</dbReference>
<dbReference type="InterPro" id="IPR013762">
    <property type="entry name" value="Integrase-like_cat_sf"/>
</dbReference>